<comment type="caution">
    <text evidence="2">The sequence shown here is derived from an EMBL/GenBank/DDBJ whole genome shotgun (WGS) entry which is preliminary data.</text>
</comment>
<evidence type="ECO:0000313" key="2">
    <source>
        <dbReference type="EMBL" id="KKL61649.1"/>
    </source>
</evidence>
<reference evidence="2" key="1">
    <citation type="journal article" date="2015" name="Nature">
        <title>Complex archaea that bridge the gap between prokaryotes and eukaryotes.</title>
        <authorList>
            <person name="Spang A."/>
            <person name="Saw J.H."/>
            <person name="Jorgensen S.L."/>
            <person name="Zaremba-Niedzwiedzka K."/>
            <person name="Martijn J."/>
            <person name="Lind A.E."/>
            <person name="van Eijk R."/>
            <person name="Schleper C."/>
            <person name="Guy L."/>
            <person name="Ettema T.J."/>
        </authorList>
    </citation>
    <scope>NUCLEOTIDE SEQUENCE</scope>
</reference>
<gene>
    <name evidence="2" type="ORF">LCGC14_2193210</name>
</gene>
<protein>
    <submittedName>
        <fullName evidence="2">Uncharacterized protein</fullName>
    </submittedName>
</protein>
<name>A0A0F9DJ10_9ZZZZ</name>
<organism evidence="2">
    <name type="scientific">marine sediment metagenome</name>
    <dbReference type="NCBI Taxonomy" id="412755"/>
    <lineage>
        <taxon>unclassified sequences</taxon>
        <taxon>metagenomes</taxon>
        <taxon>ecological metagenomes</taxon>
    </lineage>
</organism>
<keyword evidence="1" id="KW-0812">Transmembrane</keyword>
<feature type="transmembrane region" description="Helical" evidence="1">
    <location>
        <begin position="12"/>
        <end position="33"/>
    </location>
</feature>
<keyword evidence="1" id="KW-1133">Transmembrane helix</keyword>
<dbReference type="AlphaFoldDB" id="A0A0F9DJ10"/>
<evidence type="ECO:0000256" key="1">
    <source>
        <dbReference type="SAM" id="Phobius"/>
    </source>
</evidence>
<sequence length="35" mass="3857">MDDRKFERILTGLVVVIAVIFIATMIAFGFAVIGE</sequence>
<proteinExistence type="predicted"/>
<dbReference type="EMBL" id="LAZR01028756">
    <property type="protein sequence ID" value="KKL61649.1"/>
    <property type="molecule type" value="Genomic_DNA"/>
</dbReference>
<keyword evidence="1" id="KW-0472">Membrane</keyword>
<accession>A0A0F9DJ10</accession>